<reference evidence="9" key="2">
    <citation type="submission" date="2025-08" db="UniProtKB">
        <authorList>
            <consortium name="Ensembl"/>
        </authorList>
    </citation>
    <scope>IDENTIFICATION</scope>
    <source>
        <strain evidence="9">Thorbecke</strain>
    </source>
</reference>
<evidence type="ECO:0000256" key="3">
    <source>
        <dbReference type="ARBA" id="ARBA00022737"/>
    </source>
</evidence>
<keyword evidence="3" id="KW-0677">Repeat</keyword>
<dbReference type="SUPFAM" id="SSF52540">
    <property type="entry name" value="P-loop containing nucleoside triphosphate hydrolases"/>
    <property type="match status" value="1"/>
</dbReference>
<keyword evidence="4" id="KW-0547">Nucleotide-binding</keyword>
<dbReference type="Gene3D" id="3.80.10.10">
    <property type="entry name" value="Ribonuclease Inhibitor"/>
    <property type="match status" value="1"/>
</dbReference>
<dbReference type="Pfam" id="PF02758">
    <property type="entry name" value="PYRIN"/>
    <property type="match status" value="1"/>
</dbReference>
<dbReference type="GO" id="GO:0060473">
    <property type="term" value="C:cortical granule"/>
    <property type="evidence" value="ECO:0007669"/>
    <property type="project" value="Ensembl"/>
</dbReference>
<keyword evidence="10" id="KW-1185">Reference proteome</keyword>
<evidence type="ECO:0000313" key="9">
    <source>
        <dbReference type="Ensembl" id="ENSOCUP00000004989.4"/>
    </source>
</evidence>
<dbReference type="GO" id="GO:0140095">
    <property type="term" value="C:cytoplasmic lattice"/>
    <property type="evidence" value="ECO:0007669"/>
    <property type="project" value="Ensembl"/>
</dbReference>
<dbReference type="PROSITE" id="PS50824">
    <property type="entry name" value="DAPIN"/>
    <property type="match status" value="1"/>
</dbReference>
<dbReference type="STRING" id="9986.ENSOCUP00000004989"/>
<dbReference type="SMART" id="SM00368">
    <property type="entry name" value="LRR_RI"/>
    <property type="match status" value="11"/>
</dbReference>
<dbReference type="InParanoid" id="G1SPL2"/>
<evidence type="ECO:0000313" key="10">
    <source>
        <dbReference type="Proteomes" id="UP000001811"/>
    </source>
</evidence>
<evidence type="ECO:0000256" key="6">
    <source>
        <dbReference type="SAM" id="MobiDB-lite"/>
    </source>
</evidence>
<feature type="domain" description="NACHT" evidence="8">
    <location>
        <begin position="225"/>
        <end position="356"/>
    </location>
</feature>
<dbReference type="GO" id="GO:0005634">
    <property type="term" value="C:nucleus"/>
    <property type="evidence" value="ECO:0007669"/>
    <property type="project" value="Ensembl"/>
</dbReference>
<name>G1SPL2_RABIT</name>
<protein>
    <submittedName>
        <fullName evidence="9">NLR family pyrin domain containing 5</fullName>
    </submittedName>
</protein>
<feature type="region of interest" description="Disordered" evidence="6">
    <location>
        <begin position="125"/>
        <end position="179"/>
    </location>
</feature>
<dbReference type="GO" id="GO:0005739">
    <property type="term" value="C:mitochondrion"/>
    <property type="evidence" value="ECO:0007669"/>
    <property type="project" value="Ensembl"/>
</dbReference>
<dbReference type="Ensembl" id="ENSOCUT00000005758.4">
    <property type="protein sequence ID" value="ENSOCUP00000004989.4"/>
    <property type="gene ID" value="ENSOCUG00000005757.4"/>
</dbReference>
<dbReference type="SMART" id="SM01289">
    <property type="entry name" value="PYRIN"/>
    <property type="match status" value="1"/>
</dbReference>
<dbReference type="GO" id="GO:0106333">
    <property type="term" value="C:subcortical maternal complex"/>
    <property type="evidence" value="ECO:0007669"/>
    <property type="project" value="Ensembl"/>
</dbReference>
<dbReference type="GO" id="GO:0005938">
    <property type="term" value="C:cell cortex"/>
    <property type="evidence" value="ECO:0007669"/>
    <property type="project" value="TreeGrafter"/>
</dbReference>
<dbReference type="Pfam" id="PF17779">
    <property type="entry name" value="WHD_NOD2"/>
    <property type="match status" value="1"/>
</dbReference>
<dbReference type="Pfam" id="PF17776">
    <property type="entry name" value="NLRC4_HD2"/>
    <property type="match status" value="1"/>
</dbReference>
<dbReference type="SUPFAM" id="SSF52047">
    <property type="entry name" value="RNI-like"/>
    <property type="match status" value="2"/>
</dbReference>
<dbReference type="InterPro" id="IPR041267">
    <property type="entry name" value="NLRP_HD2"/>
</dbReference>
<dbReference type="SUPFAM" id="SSF47986">
    <property type="entry name" value="DEATH domain"/>
    <property type="match status" value="1"/>
</dbReference>
<dbReference type="PANTHER" id="PTHR45690">
    <property type="entry name" value="NACHT, LRR AND PYD DOMAINS-CONTAINING PROTEIN 12"/>
    <property type="match status" value="1"/>
</dbReference>
<dbReference type="InterPro" id="IPR032675">
    <property type="entry name" value="LRR_dom_sf"/>
</dbReference>
<dbReference type="AlphaFoldDB" id="G1SPL2"/>
<dbReference type="InterPro" id="IPR001611">
    <property type="entry name" value="Leu-rich_rpt"/>
</dbReference>
<dbReference type="FunCoup" id="G1SPL2">
    <property type="interactions" value="9"/>
</dbReference>
<evidence type="ECO:0000256" key="5">
    <source>
        <dbReference type="ARBA" id="ARBA00022840"/>
    </source>
</evidence>
<dbReference type="GO" id="GO:0015631">
    <property type="term" value="F:tubulin binding"/>
    <property type="evidence" value="ECO:0007669"/>
    <property type="project" value="Ensembl"/>
</dbReference>
<dbReference type="GO" id="GO:0005524">
    <property type="term" value="F:ATP binding"/>
    <property type="evidence" value="ECO:0007669"/>
    <property type="project" value="UniProtKB-KW"/>
</dbReference>
<dbReference type="eggNOG" id="ENOG502SBIG">
    <property type="taxonomic scope" value="Eukaryota"/>
</dbReference>
<reference evidence="9" key="3">
    <citation type="submission" date="2025-09" db="UniProtKB">
        <authorList>
            <consortium name="Ensembl"/>
        </authorList>
    </citation>
    <scope>IDENTIFICATION</scope>
    <source>
        <strain evidence="9">Thorbecke</strain>
    </source>
</reference>
<feature type="domain" description="Pyrin" evidence="7">
    <location>
        <begin position="48"/>
        <end position="127"/>
    </location>
</feature>
<dbReference type="Pfam" id="PF13516">
    <property type="entry name" value="LRR_6"/>
    <property type="match status" value="4"/>
</dbReference>
<organism evidence="9 10">
    <name type="scientific">Oryctolagus cuniculus</name>
    <name type="common">Rabbit</name>
    <dbReference type="NCBI Taxonomy" id="9986"/>
    <lineage>
        <taxon>Eukaryota</taxon>
        <taxon>Metazoa</taxon>
        <taxon>Chordata</taxon>
        <taxon>Craniata</taxon>
        <taxon>Vertebrata</taxon>
        <taxon>Euteleostomi</taxon>
        <taxon>Mammalia</taxon>
        <taxon>Eutheria</taxon>
        <taxon>Euarchontoglires</taxon>
        <taxon>Glires</taxon>
        <taxon>Lagomorpha</taxon>
        <taxon>Leporidae</taxon>
        <taxon>Oryctolagus</taxon>
    </lineage>
</organism>
<dbReference type="PANTHER" id="PTHR45690:SF7">
    <property type="entry name" value="NACHT, LRR AND PYD DOMAINS-CONTAINING PROTEIN 5"/>
    <property type="match status" value="1"/>
</dbReference>
<dbReference type="Bgee" id="ENSOCUG00000005757">
    <property type="expression patterns" value="Expressed in ovary and 1 other cell type or tissue"/>
</dbReference>
<dbReference type="Proteomes" id="UP000001811">
    <property type="component" value="Unplaced"/>
</dbReference>
<evidence type="ECO:0000259" key="8">
    <source>
        <dbReference type="PROSITE" id="PS50837"/>
    </source>
</evidence>
<gene>
    <name evidence="9" type="primary">NLRP5</name>
</gene>
<keyword evidence="2" id="KW-0433">Leucine-rich repeat</keyword>
<dbReference type="InterPro" id="IPR011029">
    <property type="entry name" value="DEATH-like_dom_sf"/>
</dbReference>
<dbReference type="InterPro" id="IPR027417">
    <property type="entry name" value="P-loop_NTPase"/>
</dbReference>
<dbReference type="Gene3D" id="3.40.50.300">
    <property type="entry name" value="P-loop containing nucleotide triphosphate hydrolases"/>
    <property type="match status" value="1"/>
</dbReference>
<keyword evidence="5" id="KW-0067">ATP-binding</keyword>
<proteinExistence type="inferred from homology"/>
<comment type="similarity">
    <text evidence="1">Belongs to the NLRP family.</text>
</comment>
<dbReference type="GeneTree" id="ENSGT00940000162898"/>
<dbReference type="Pfam" id="PF05729">
    <property type="entry name" value="NACHT"/>
    <property type="match status" value="1"/>
</dbReference>
<evidence type="ECO:0000256" key="2">
    <source>
        <dbReference type="ARBA" id="ARBA00022614"/>
    </source>
</evidence>
<dbReference type="InterPro" id="IPR004020">
    <property type="entry name" value="DAPIN"/>
</dbReference>
<dbReference type="GO" id="GO:0005794">
    <property type="term" value="C:Golgi apparatus"/>
    <property type="evidence" value="ECO:0007669"/>
    <property type="project" value="Ensembl"/>
</dbReference>
<dbReference type="Gene3D" id="1.10.533.10">
    <property type="entry name" value="Death Domain, Fas"/>
    <property type="match status" value="1"/>
</dbReference>
<reference evidence="9 10" key="1">
    <citation type="journal article" date="2011" name="Nature">
        <title>A high-resolution map of human evolutionary constraint using 29 mammals.</title>
        <authorList>
            <person name="Lindblad-Toh K."/>
            <person name="Garber M."/>
            <person name="Zuk O."/>
            <person name="Lin M.F."/>
            <person name="Parker B.J."/>
            <person name="Washietl S."/>
            <person name="Kheradpour P."/>
            <person name="Ernst J."/>
            <person name="Jordan G."/>
            <person name="Mauceli E."/>
            <person name="Ward L.D."/>
            <person name="Lowe C.B."/>
            <person name="Holloway A.K."/>
            <person name="Clamp M."/>
            <person name="Gnerre S."/>
            <person name="Alfoldi J."/>
            <person name="Beal K."/>
            <person name="Chang J."/>
            <person name="Clawson H."/>
            <person name="Cuff J."/>
            <person name="Di Palma F."/>
            <person name="Fitzgerald S."/>
            <person name="Flicek P."/>
            <person name="Guttman M."/>
            <person name="Hubisz M.J."/>
            <person name="Jaffe D.B."/>
            <person name="Jungreis I."/>
            <person name="Kent W.J."/>
            <person name="Kostka D."/>
            <person name="Lara M."/>
            <person name="Martins A.L."/>
            <person name="Massingham T."/>
            <person name="Moltke I."/>
            <person name="Raney B.J."/>
            <person name="Rasmussen M.D."/>
            <person name="Robinson J."/>
            <person name="Stark A."/>
            <person name="Vilella A.J."/>
            <person name="Wen J."/>
            <person name="Xie X."/>
            <person name="Zody M.C."/>
            <person name="Baldwin J."/>
            <person name="Bloom T."/>
            <person name="Chin C.W."/>
            <person name="Heiman D."/>
            <person name="Nicol R."/>
            <person name="Nusbaum C."/>
            <person name="Young S."/>
            <person name="Wilkinson J."/>
            <person name="Worley K.C."/>
            <person name="Kovar C.L."/>
            <person name="Muzny D.M."/>
            <person name="Gibbs R.A."/>
            <person name="Cree A."/>
            <person name="Dihn H.H."/>
            <person name="Fowler G."/>
            <person name="Jhangiani S."/>
            <person name="Joshi V."/>
            <person name="Lee S."/>
            <person name="Lewis L.R."/>
            <person name="Nazareth L.V."/>
            <person name="Okwuonu G."/>
            <person name="Santibanez J."/>
            <person name="Warren W.C."/>
            <person name="Mardis E.R."/>
            <person name="Weinstock G.M."/>
            <person name="Wilson R.K."/>
            <person name="Delehaunty K."/>
            <person name="Dooling D."/>
            <person name="Fronik C."/>
            <person name="Fulton L."/>
            <person name="Fulton B."/>
            <person name="Graves T."/>
            <person name="Minx P."/>
            <person name="Sodergren E."/>
            <person name="Birney E."/>
            <person name="Margulies E.H."/>
            <person name="Herrero J."/>
            <person name="Green E.D."/>
            <person name="Haussler D."/>
            <person name="Siepel A."/>
            <person name="Goldman N."/>
            <person name="Pollard K.S."/>
            <person name="Pedersen J.S."/>
            <person name="Lander E.S."/>
            <person name="Kellis M."/>
        </authorList>
    </citation>
    <scope>NUCLEOTIDE SEQUENCE [LARGE SCALE GENOMIC DNA]</scope>
    <source>
        <strain evidence="10">Thorbecke</strain>
    </source>
</reference>
<dbReference type="HOGENOM" id="CLU_002274_2_1_1"/>
<evidence type="ECO:0000256" key="1">
    <source>
        <dbReference type="ARBA" id="ARBA00008665"/>
    </source>
</evidence>
<dbReference type="CDD" id="cd08320">
    <property type="entry name" value="Pyrin_NALPs"/>
    <property type="match status" value="1"/>
</dbReference>
<evidence type="ECO:0000259" key="7">
    <source>
        <dbReference type="PROSITE" id="PS50824"/>
    </source>
</evidence>
<dbReference type="InterPro" id="IPR050637">
    <property type="entry name" value="NLRP_innate_immun_reg"/>
</dbReference>
<dbReference type="PROSITE" id="PS50837">
    <property type="entry name" value="NACHT"/>
    <property type="match status" value="1"/>
</dbReference>
<dbReference type="GO" id="GO:0005829">
    <property type="term" value="C:cytosol"/>
    <property type="evidence" value="ECO:0007669"/>
    <property type="project" value="TreeGrafter"/>
</dbReference>
<dbReference type="GO" id="GO:0050727">
    <property type="term" value="P:regulation of inflammatory response"/>
    <property type="evidence" value="ECO:0007669"/>
    <property type="project" value="TreeGrafter"/>
</dbReference>
<dbReference type="InterPro" id="IPR041075">
    <property type="entry name" value="NOD1/2_WH"/>
</dbReference>
<evidence type="ECO:0000256" key="4">
    <source>
        <dbReference type="ARBA" id="ARBA00022741"/>
    </source>
</evidence>
<sequence>LVPLPTDPISSKLPKNLLSDQNLSSQPCVTKEDDQWVSFSNYGLQWCLKELSKEELQTFKELLRKKHSRSTTSALPWTEVDNTNTESLASLLHEYYERPTAWTMAIDIFEEMKLLTLSEKARDEMKKHSTDTVPEDAAPVRTDQGPSKEEAPETSQARGQDEAAAAETQDQDDDTDRRDYKAHVKSKFAIKSDSHNGSENAASDWPEMQMLADIFNPDQRGFRPRTVVLHGRSGVGKSALARRVILRWAEGALYQDLFNYVFFLHASDIKWREESSFVELLAREWPHPQFPATEILSRPGRLLFILDSFDDLDSAPGLCAGKLCTDWTERRPRCALVRSLLKKALLPESSLLVTVRDVGMEQLKSLIVSPLYLVVGGIPVQRRIQLLLEHIPSEHRKMQVLHSVVDNHRLFDQCQVPAVCLLICSALELQEAVGKSLAPTCQTLTGLYATFVFHQPTPGAALQRCLSYEERAVLKGLCHVAVQGVWSRKSVFSSDDLRAHGLSAFELSSMFPMSLLLQGVHGERRYAFVHLSLQDFFAALYYVLEALEKETSSCSLFFEAAQSWLELKQTGIDSRLARVKHFLFGLMSREVMRTLEIRLGCPVPQGVVKRELLHWVSLLGRQATASAPADVIESFHCLFETQDEDFVLEALDSFQDVRLPISQRMDLIASSFCLRHCRHLRRIRVDVKDLFLKDEFAVWPTIPPWMQTRTLMDECWENFCSVLATHPSLRQLDLGSSILSDWAMKVLCAKLRHPACRIQTLILKGAQVAPGLQHLWVTLLTNRNIKHLNLGNTLLKEEDVKMACEALKHPNSLLESLRLDSCGLTQICYLMISQVIHKSTSLKTLSIAGNKVTDWGLKPLCDALRLSWCSLQRLILENCGLTAVSCQVLALALTDNHSLTHLCLSNNNPEHEGLSPLSRAIPDSGLRWLLLDQCNLDVAGCGYLAFALKDNRRLTHLSLNKNPLGDSGVKLLYEVMREPSCHLQDLEVADCRLTAACCGSLSHVIVRSKHLKSLDLAGNALGDTGMAALCEGLKQRTSVLQRLGLEACGLTSDCCGALLLALSHNQHLTSLNLVRNNFSPNTVKKLCSAFARPTSNLRIIGLWKEQYPAQTQRLLEELQRLRPGLVVDGDWYSHGEDDRYWWKD</sequence>
<dbReference type="SMR" id="G1SPL2"/>
<accession>G1SPL2</accession>
<dbReference type="PaxDb" id="9986-ENSOCUP00000004989"/>
<dbReference type="InterPro" id="IPR007111">
    <property type="entry name" value="NACHT_NTPase"/>
</dbReference>